<sequence>RHQETTLGGADAQTRFKTASKRSSDPSLSTGHIVRSEEDRMEQETDLTDFRRDASKEAKKLNLSDKESDETEVFDYTIAAEKDVNAAELISTAGDAVNAASVVPDVSVVGHSTSTAGDIFEDEMIT</sequence>
<organism evidence="2">
    <name type="scientific">Tanacetum cinerariifolium</name>
    <name type="common">Dalmatian daisy</name>
    <name type="synonym">Chrysanthemum cinerariifolium</name>
    <dbReference type="NCBI Taxonomy" id="118510"/>
    <lineage>
        <taxon>Eukaryota</taxon>
        <taxon>Viridiplantae</taxon>
        <taxon>Streptophyta</taxon>
        <taxon>Embryophyta</taxon>
        <taxon>Tracheophyta</taxon>
        <taxon>Spermatophyta</taxon>
        <taxon>Magnoliopsida</taxon>
        <taxon>eudicotyledons</taxon>
        <taxon>Gunneridae</taxon>
        <taxon>Pentapetalae</taxon>
        <taxon>asterids</taxon>
        <taxon>campanulids</taxon>
        <taxon>Asterales</taxon>
        <taxon>Asteraceae</taxon>
        <taxon>Asteroideae</taxon>
        <taxon>Anthemideae</taxon>
        <taxon>Anthemidinae</taxon>
        <taxon>Tanacetum</taxon>
    </lineage>
</organism>
<feature type="non-terminal residue" evidence="2">
    <location>
        <position position="1"/>
    </location>
</feature>
<name>A0A699VL31_TANCI</name>
<protein>
    <submittedName>
        <fullName evidence="2">Uncharacterized protein</fullName>
    </submittedName>
</protein>
<accession>A0A699VL31</accession>
<evidence type="ECO:0000313" key="2">
    <source>
        <dbReference type="EMBL" id="GFD34188.1"/>
    </source>
</evidence>
<proteinExistence type="predicted"/>
<feature type="non-terminal residue" evidence="2">
    <location>
        <position position="126"/>
    </location>
</feature>
<dbReference type="EMBL" id="BKCJ011443641">
    <property type="protein sequence ID" value="GFD34188.1"/>
    <property type="molecule type" value="Genomic_DNA"/>
</dbReference>
<gene>
    <name evidence="2" type="ORF">Tci_906157</name>
</gene>
<feature type="region of interest" description="Disordered" evidence="1">
    <location>
        <begin position="1"/>
        <end position="51"/>
    </location>
</feature>
<reference evidence="2" key="1">
    <citation type="journal article" date="2019" name="Sci. Rep.">
        <title>Draft genome of Tanacetum cinerariifolium, the natural source of mosquito coil.</title>
        <authorList>
            <person name="Yamashiro T."/>
            <person name="Shiraishi A."/>
            <person name="Satake H."/>
            <person name="Nakayama K."/>
        </authorList>
    </citation>
    <scope>NUCLEOTIDE SEQUENCE</scope>
</reference>
<dbReference type="AlphaFoldDB" id="A0A699VL31"/>
<evidence type="ECO:0000256" key="1">
    <source>
        <dbReference type="SAM" id="MobiDB-lite"/>
    </source>
</evidence>
<comment type="caution">
    <text evidence="2">The sequence shown here is derived from an EMBL/GenBank/DDBJ whole genome shotgun (WGS) entry which is preliminary data.</text>
</comment>